<reference evidence="1 2" key="1">
    <citation type="submission" date="2023-09" db="EMBL/GenBank/DDBJ databases">
        <title>Nesidiocoris tenuis whole genome shotgun sequence.</title>
        <authorList>
            <person name="Shibata T."/>
            <person name="Shimoda M."/>
            <person name="Kobayashi T."/>
            <person name="Uehara T."/>
        </authorList>
    </citation>
    <scope>NUCLEOTIDE SEQUENCE [LARGE SCALE GENOMIC DNA]</scope>
    <source>
        <strain evidence="1 2">Japan</strain>
    </source>
</reference>
<evidence type="ECO:0000313" key="2">
    <source>
        <dbReference type="Proteomes" id="UP001307889"/>
    </source>
</evidence>
<keyword evidence="2" id="KW-1185">Reference proteome</keyword>
<evidence type="ECO:0008006" key="3">
    <source>
        <dbReference type="Google" id="ProtNLM"/>
    </source>
</evidence>
<dbReference type="Proteomes" id="UP001307889">
    <property type="component" value="Chromosome 2"/>
</dbReference>
<gene>
    <name evidence="1" type="ORF">NTJ_04115</name>
</gene>
<accession>A0ABN7AJ72</accession>
<name>A0ABN7AJ72_9HEMI</name>
<organism evidence="1 2">
    <name type="scientific">Nesidiocoris tenuis</name>
    <dbReference type="NCBI Taxonomy" id="355587"/>
    <lineage>
        <taxon>Eukaryota</taxon>
        <taxon>Metazoa</taxon>
        <taxon>Ecdysozoa</taxon>
        <taxon>Arthropoda</taxon>
        <taxon>Hexapoda</taxon>
        <taxon>Insecta</taxon>
        <taxon>Pterygota</taxon>
        <taxon>Neoptera</taxon>
        <taxon>Paraneoptera</taxon>
        <taxon>Hemiptera</taxon>
        <taxon>Heteroptera</taxon>
        <taxon>Panheteroptera</taxon>
        <taxon>Cimicomorpha</taxon>
        <taxon>Miridae</taxon>
        <taxon>Dicyphina</taxon>
        <taxon>Nesidiocoris</taxon>
    </lineage>
</organism>
<evidence type="ECO:0000313" key="1">
    <source>
        <dbReference type="EMBL" id="BES91307.1"/>
    </source>
</evidence>
<protein>
    <recommendedName>
        <fullName evidence="3">Thymidine kinase</fullName>
    </recommendedName>
</protein>
<dbReference type="EMBL" id="AP028910">
    <property type="protein sequence ID" value="BES91307.1"/>
    <property type="molecule type" value="Genomic_DNA"/>
</dbReference>
<sequence length="112" mass="12292">MASLPHVSLLTPVGISHRPFARLSGRTDSSDEGHPAMDVEGRTCRACEGPVIKAGRLMSGKSSFVSMHGQQPQLLFCFFRLFAIGMELRPRITPAARLPSSSRRRCRIGDRA</sequence>
<proteinExistence type="predicted"/>